<keyword evidence="1" id="KW-0472">Membrane</keyword>
<dbReference type="Proteomes" id="UP000325440">
    <property type="component" value="Unassembled WGS sequence"/>
</dbReference>
<name>A0A5E4MI28_9HEMI</name>
<dbReference type="AlphaFoldDB" id="A0A5E4MI28"/>
<evidence type="ECO:0000313" key="2">
    <source>
        <dbReference type="EMBL" id="VVC31873.1"/>
    </source>
</evidence>
<gene>
    <name evidence="2" type="ORF">CINCED_3A019676</name>
</gene>
<dbReference type="EMBL" id="CABPRJ010000951">
    <property type="protein sequence ID" value="VVC31873.1"/>
    <property type="molecule type" value="Genomic_DNA"/>
</dbReference>
<organism evidence="2 3">
    <name type="scientific">Cinara cedri</name>
    <dbReference type="NCBI Taxonomy" id="506608"/>
    <lineage>
        <taxon>Eukaryota</taxon>
        <taxon>Metazoa</taxon>
        <taxon>Ecdysozoa</taxon>
        <taxon>Arthropoda</taxon>
        <taxon>Hexapoda</taxon>
        <taxon>Insecta</taxon>
        <taxon>Pterygota</taxon>
        <taxon>Neoptera</taxon>
        <taxon>Paraneoptera</taxon>
        <taxon>Hemiptera</taxon>
        <taxon>Sternorrhyncha</taxon>
        <taxon>Aphidomorpha</taxon>
        <taxon>Aphidoidea</taxon>
        <taxon>Aphididae</taxon>
        <taxon>Lachninae</taxon>
        <taxon>Cinara</taxon>
    </lineage>
</organism>
<keyword evidence="3" id="KW-1185">Reference proteome</keyword>
<proteinExistence type="predicted"/>
<feature type="transmembrane region" description="Helical" evidence="1">
    <location>
        <begin position="208"/>
        <end position="226"/>
    </location>
</feature>
<protein>
    <submittedName>
        <fullName evidence="2">Uncharacterized protein</fullName>
    </submittedName>
</protein>
<evidence type="ECO:0000256" key="1">
    <source>
        <dbReference type="SAM" id="Phobius"/>
    </source>
</evidence>
<keyword evidence="1" id="KW-0812">Transmembrane</keyword>
<feature type="transmembrane region" description="Helical" evidence="1">
    <location>
        <begin position="176"/>
        <end position="202"/>
    </location>
</feature>
<keyword evidence="1" id="KW-1133">Transmembrane helix</keyword>
<dbReference type="OrthoDB" id="6611360at2759"/>
<reference evidence="2 3" key="1">
    <citation type="submission" date="2019-08" db="EMBL/GenBank/DDBJ databases">
        <authorList>
            <person name="Alioto T."/>
            <person name="Alioto T."/>
            <person name="Gomez Garrido J."/>
        </authorList>
    </citation>
    <scope>NUCLEOTIDE SEQUENCE [LARGE SCALE GENOMIC DNA]</scope>
</reference>
<evidence type="ECO:0000313" key="3">
    <source>
        <dbReference type="Proteomes" id="UP000325440"/>
    </source>
</evidence>
<accession>A0A5E4MI28</accession>
<sequence length="297" mass="33075">MFLRLKDPVLLHQFTLALFALQMTFQGSQSFVFDQCTRRHTNLTAQECVGKLLLDTLTKATEDPENFIKANGLDNEGGGTMRLIELKFDNSTVQIDQRYKIDESRSSNSFWDQLVNGFKKLTNYGTDHGILVTLPQQGSKSFPPISVIEEDQVFQVVNEMFYIIAGRARKHPTKKFALLFPLLATFKFLIIKALLVPILIAVLIIKKILVLGVMALPAVLTMLRFCRRGDFGFGNLVAAGPVGPVGQAAAFAPLTADISGDYSSYVQQSAGSSQMQNNAYRDYSKNLMDAMKGAYRR</sequence>